<dbReference type="SUPFAM" id="SSF103473">
    <property type="entry name" value="MFS general substrate transporter"/>
    <property type="match status" value="1"/>
</dbReference>
<dbReference type="InterPro" id="IPR036259">
    <property type="entry name" value="MFS_trans_sf"/>
</dbReference>
<dbReference type="Proteomes" id="UP001642360">
    <property type="component" value="Unassembled WGS sequence"/>
</dbReference>
<keyword evidence="5 7" id="KW-0472">Membrane</keyword>
<evidence type="ECO:0000256" key="7">
    <source>
        <dbReference type="SAM" id="Phobius"/>
    </source>
</evidence>
<keyword evidence="3 7" id="KW-0812">Transmembrane</keyword>
<evidence type="ECO:0000313" key="9">
    <source>
        <dbReference type="Proteomes" id="UP001642360"/>
    </source>
</evidence>
<keyword evidence="9" id="KW-1185">Reference proteome</keyword>
<evidence type="ECO:0000256" key="1">
    <source>
        <dbReference type="ARBA" id="ARBA00004141"/>
    </source>
</evidence>
<dbReference type="EMBL" id="CAUOFW020003036">
    <property type="protein sequence ID" value="CAK9157617.1"/>
    <property type="molecule type" value="Genomic_DNA"/>
</dbReference>
<keyword evidence="2" id="KW-0813">Transport</keyword>
<organism evidence="8 9">
    <name type="scientific">Ilex paraguariensis</name>
    <name type="common">yerba mate</name>
    <dbReference type="NCBI Taxonomy" id="185542"/>
    <lineage>
        <taxon>Eukaryota</taxon>
        <taxon>Viridiplantae</taxon>
        <taxon>Streptophyta</taxon>
        <taxon>Embryophyta</taxon>
        <taxon>Tracheophyta</taxon>
        <taxon>Spermatophyta</taxon>
        <taxon>Magnoliopsida</taxon>
        <taxon>eudicotyledons</taxon>
        <taxon>Gunneridae</taxon>
        <taxon>Pentapetalae</taxon>
        <taxon>asterids</taxon>
        <taxon>campanulids</taxon>
        <taxon>Aquifoliales</taxon>
        <taxon>Aquifoliaceae</taxon>
        <taxon>Ilex</taxon>
    </lineage>
</organism>
<feature type="transmembrane region" description="Helical" evidence="7">
    <location>
        <begin position="94"/>
        <end position="118"/>
    </location>
</feature>
<sequence length="232" mass="25521">MSIGSLATCLSYHELALTTRSYLQIHYPFLVLKFNCAYASEVCRKEYQALGMSVVSTSWGIGLVIGPAIGGFLAQPAEKYPNVFSEESIFGRLAIFLVSILPTLPVDITLCIGCRWYLLLASAALPDSLGLACTGAKFCTMNLETLHIHHGNKEEQNDTCDVLEGTYESDALDNGGNSEGASITRQSLLKNWPLMSSIIVYCIFQLHDMAYTEPSWFGDIDSKADDFLLTEH</sequence>
<evidence type="ECO:0000256" key="2">
    <source>
        <dbReference type="ARBA" id="ARBA00022448"/>
    </source>
</evidence>
<dbReference type="GO" id="GO:0016020">
    <property type="term" value="C:membrane"/>
    <property type="evidence" value="ECO:0007669"/>
    <property type="project" value="UniProtKB-SubCell"/>
</dbReference>
<evidence type="ECO:0008006" key="10">
    <source>
        <dbReference type="Google" id="ProtNLM"/>
    </source>
</evidence>
<comment type="caution">
    <text evidence="8">The sequence shown here is derived from an EMBL/GenBank/DDBJ whole genome shotgun (WGS) entry which is preliminary data.</text>
</comment>
<reference evidence="8 9" key="1">
    <citation type="submission" date="2024-02" db="EMBL/GenBank/DDBJ databases">
        <authorList>
            <person name="Vignale AGUSTIN F."/>
            <person name="Sosa J E."/>
            <person name="Modenutti C."/>
        </authorList>
    </citation>
    <scope>NUCLEOTIDE SEQUENCE [LARGE SCALE GENOMIC DNA]</scope>
</reference>
<comment type="similarity">
    <text evidence="6">Belongs to the major facilitator superfamily. Phosphate:H(+) symporter (TC 2.A.1.9) family.</text>
</comment>
<comment type="subcellular location">
    <subcellularLocation>
        <location evidence="1">Membrane</location>
        <topology evidence="1">Multi-pass membrane protein</topology>
    </subcellularLocation>
</comment>
<proteinExistence type="inferred from homology"/>
<evidence type="ECO:0000313" key="8">
    <source>
        <dbReference type="EMBL" id="CAK9157617.1"/>
    </source>
</evidence>
<evidence type="ECO:0000256" key="3">
    <source>
        <dbReference type="ARBA" id="ARBA00022692"/>
    </source>
</evidence>
<dbReference type="AlphaFoldDB" id="A0ABC8SSG5"/>
<evidence type="ECO:0000256" key="6">
    <source>
        <dbReference type="ARBA" id="ARBA00044504"/>
    </source>
</evidence>
<gene>
    <name evidence="8" type="ORF">ILEXP_LOCUS26180</name>
</gene>
<dbReference type="PANTHER" id="PTHR23504:SF15">
    <property type="entry name" value="MAJOR FACILITATOR SUPERFAMILY (MFS) PROFILE DOMAIN-CONTAINING PROTEIN"/>
    <property type="match status" value="1"/>
</dbReference>
<accession>A0ABC8SSG5</accession>
<evidence type="ECO:0000256" key="4">
    <source>
        <dbReference type="ARBA" id="ARBA00022989"/>
    </source>
</evidence>
<name>A0ABC8SSG5_9AQUA</name>
<dbReference type="Gene3D" id="1.20.1250.20">
    <property type="entry name" value="MFS general substrate transporter like domains"/>
    <property type="match status" value="1"/>
</dbReference>
<keyword evidence="4 7" id="KW-1133">Transmembrane helix</keyword>
<feature type="transmembrane region" description="Helical" evidence="7">
    <location>
        <begin position="54"/>
        <end position="74"/>
    </location>
</feature>
<dbReference type="PANTHER" id="PTHR23504">
    <property type="entry name" value="MAJOR FACILITATOR SUPERFAMILY DOMAIN-CONTAINING PROTEIN 10"/>
    <property type="match status" value="1"/>
</dbReference>
<evidence type="ECO:0000256" key="5">
    <source>
        <dbReference type="ARBA" id="ARBA00023136"/>
    </source>
</evidence>
<protein>
    <recommendedName>
        <fullName evidence="10">Major facilitator superfamily (MFS) profile domain-containing protein</fullName>
    </recommendedName>
</protein>